<evidence type="ECO:0000313" key="2">
    <source>
        <dbReference type="EMBL" id="QHT09095.1"/>
    </source>
</evidence>
<feature type="region of interest" description="Disordered" evidence="1">
    <location>
        <begin position="39"/>
        <end position="121"/>
    </location>
</feature>
<evidence type="ECO:0000256" key="1">
    <source>
        <dbReference type="SAM" id="MobiDB-lite"/>
    </source>
</evidence>
<accession>A0A6C0D064</accession>
<organism evidence="2">
    <name type="scientific">viral metagenome</name>
    <dbReference type="NCBI Taxonomy" id="1070528"/>
    <lineage>
        <taxon>unclassified sequences</taxon>
        <taxon>metagenomes</taxon>
        <taxon>organismal metagenomes</taxon>
    </lineage>
</organism>
<reference evidence="2" key="1">
    <citation type="journal article" date="2020" name="Nature">
        <title>Giant virus diversity and host interactions through global metagenomics.</title>
        <authorList>
            <person name="Schulz F."/>
            <person name="Roux S."/>
            <person name="Paez-Espino D."/>
            <person name="Jungbluth S."/>
            <person name="Walsh D.A."/>
            <person name="Denef V.J."/>
            <person name="McMahon K.D."/>
            <person name="Konstantinidis K.T."/>
            <person name="Eloe-Fadrosh E.A."/>
            <person name="Kyrpides N.C."/>
            <person name="Woyke T."/>
        </authorList>
    </citation>
    <scope>NUCLEOTIDE SEQUENCE</scope>
    <source>
        <strain evidence="2">GVMAG-M-3300023110-24</strain>
    </source>
</reference>
<dbReference type="AlphaFoldDB" id="A0A6C0D064"/>
<name>A0A6C0D064_9ZZZZ</name>
<protein>
    <submittedName>
        <fullName evidence="2">Uncharacterized protein</fullName>
    </submittedName>
</protein>
<dbReference type="EMBL" id="MN739508">
    <property type="protein sequence ID" value="QHT09095.1"/>
    <property type="molecule type" value="Genomic_DNA"/>
</dbReference>
<sequence length="527" mass="62755">MLFDLNTQVNNYKIINDFIEIIKKDIDNYDKLFAINKGDRKQGDKKQDNIKQDNIKQDNIKQDNIKQDDIKQDDKKQDNIKQDNIKQDNRKQDDRKQDNIKQDNIKQDDIKQDDKKQDDRKQDELLDLISDRKRIDLKFNNCDNNYLLIIEDKELLFSYPPIEKFLYDISPSYKYIKTSDGNNKNKCVCYATLTIPTTLNNGPIKINNSYYSDNELNNFKKSFLDIKCNNLLNLTDMLLYTGIINDDWYIPINNLYSNKVVVKENIYNNNIIISEYCIQLFQNNRKNISFFTPNLYYENNKIKIDIQYSEKNQKDMDYLIYTTYLGKKYADDKYNLSYTDNKSNNNYLIKDDGEYNNIKCIYNNNVVLLDTIVKRGNVDNFLNDTCKSVKLMMIKRANKLTEVLNNFRIGNIIGYELLHLICSYTLCYLIIDKVELLKINDLYTFNKFDEEIEPIKKYKDVFNKRLQKKLQVRLTGGNKNNKNKNNNKFAYYKNNMDNEYIAFVNEFYSIINRNSIIIKNILNKNIQ</sequence>
<proteinExistence type="predicted"/>